<dbReference type="EC" id="3.6.1.11" evidence="3"/>
<dbReference type="Gene3D" id="3.30.420.150">
    <property type="entry name" value="Exopolyphosphatase. Domain 2"/>
    <property type="match status" value="1"/>
</dbReference>
<dbReference type="InterPro" id="IPR003695">
    <property type="entry name" value="Ppx_GppA_N"/>
</dbReference>
<reference evidence="3 4" key="1">
    <citation type="submission" date="2020-08" db="EMBL/GenBank/DDBJ databases">
        <title>Genomic Encyclopedia of Type Strains, Phase IV (KMG-IV): sequencing the most valuable type-strain genomes for metagenomic binning, comparative biology and taxonomic classification.</title>
        <authorList>
            <person name="Goeker M."/>
        </authorList>
    </citation>
    <scope>NUCLEOTIDE SEQUENCE [LARGE SCALE GENOMIC DNA]</scope>
    <source>
        <strain evidence="3 4">DSM 21255</strain>
    </source>
</reference>
<proteinExistence type="inferred from homology"/>
<dbReference type="Proteomes" id="UP000591941">
    <property type="component" value="Unassembled WGS sequence"/>
</dbReference>
<dbReference type="Gene3D" id="3.30.420.40">
    <property type="match status" value="1"/>
</dbReference>
<dbReference type="GeneID" id="93485775"/>
<comment type="similarity">
    <text evidence="1">Belongs to the GppA/Ppx family.</text>
</comment>
<dbReference type="SUPFAM" id="SSF53067">
    <property type="entry name" value="Actin-like ATPase domain"/>
    <property type="match status" value="2"/>
</dbReference>
<dbReference type="AlphaFoldDB" id="A0A841R2X4"/>
<keyword evidence="3" id="KW-0378">Hydrolase</keyword>
<evidence type="ECO:0000313" key="3">
    <source>
        <dbReference type="EMBL" id="MBB6477467.1"/>
    </source>
</evidence>
<dbReference type="PANTHER" id="PTHR30005:SF0">
    <property type="entry name" value="RETROGRADE REGULATION PROTEIN 2"/>
    <property type="match status" value="1"/>
</dbReference>
<organism evidence="3 4">
    <name type="scientific">Negativicoccus succinicivorans</name>
    <dbReference type="NCBI Taxonomy" id="620903"/>
    <lineage>
        <taxon>Bacteria</taxon>
        <taxon>Bacillati</taxon>
        <taxon>Bacillota</taxon>
        <taxon>Negativicutes</taxon>
        <taxon>Veillonellales</taxon>
        <taxon>Veillonellaceae</taxon>
        <taxon>Negativicoccus</taxon>
    </lineage>
</organism>
<dbReference type="GO" id="GO:0008894">
    <property type="term" value="F:guanosine-5'-triphosphate,3'-diphosphate diphosphatase activity"/>
    <property type="evidence" value="ECO:0007669"/>
    <property type="project" value="UniProtKB-EC"/>
</dbReference>
<dbReference type="PANTHER" id="PTHR30005">
    <property type="entry name" value="EXOPOLYPHOSPHATASE"/>
    <property type="match status" value="1"/>
</dbReference>
<name>A0A841R2X4_9FIRM</name>
<comment type="caution">
    <text evidence="3">The sequence shown here is derived from an EMBL/GenBank/DDBJ whole genome shotgun (WGS) entry which is preliminary data.</text>
</comment>
<accession>A0A841R2X4</accession>
<dbReference type="EMBL" id="JACHHI010000002">
    <property type="protein sequence ID" value="MBB6477467.1"/>
    <property type="molecule type" value="Genomic_DNA"/>
</dbReference>
<dbReference type="OrthoDB" id="9807195at2"/>
<dbReference type="GO" id="GO:0004309">
    <property type="term" value="F:exopolyphosphatase activity"/>
    <property type="evidence" value="ECO:0007669"/>
    <property type="project" value="UniProtKB-EC"/>
</dbReference>
<dbReference type="GO" id="GO:0006357">
    <property type="term" value="P:regulation of transcription by RNA polymerase II"/>
    <property type="evidence" value="ECO:0007669"/>
    <property type="project" value="TreeGrafter"/>
</dbReference>
<evidence type="ECO:0000313" key="4">
    <source>
        <dbReference type="Proteomes" id="UP000591941"/>
    </source>
</evidence>
<evidence type="ECO:0000259" key="2">
    <source>
        <dbReference type="Pfam" id="PF02541"/>
    </source>
</evidence>
<gene>
    <name evidence="3" type="ORF">HNR45_000497</name>
</gene>
<keyword evidence="4" id="KW-1185">Reference proteome</keyword>
<evidence type="ECO:0000256" key="1">
    <source>
        <dbReference type="ARBA" id="ARBA00007125"/>
    </source>
</evidence>
<protein>
    <submittedName>
        <fullName evidence="3">Exopolyphosphatase/guanosine-5'-triphosphate, 3'-diphosphate pyrophosphatase</fullName>
        <ecNumber evidence="3">3.6.1.11</ecNumber>
        <ecNumber evidence="3">3.6.1.40</ecNumber>
    </submittedName>
</protein>
<dbReference type="EC" id="3.6.1.40" evidence="3"/>
<dbReference type="Pfam" id="PF02541">
    <property type="entry name" value="Ppx-GppA"/>
    <property type="match status" value="1"/>
</dbReference>
<dbReference type="InterPro" id="IPR050273">
    <property type="entry name" value="GppA/Ppx_hydrolase"/>
</dbReference>
<dbReference type="CDD" id="cd24054">
    <property type="entry name" value="ASKHA_NBD_AaPPX-GppA_MtPPX2-like"/>
    <property type="match status" value="1"/>
</dbReference>
<feature type="domain" description="Ppx/GppA phosphatase N-terminal" evidence="2">
    <location>
        <begin position="17"/>
        <end position="291"/>
    </location>
</feature>
<dbReference type="InterPro" id="IPR043129">
    <property type="entry name" value="ATPase_NBD"/>
</dbReference>
<dbReference type="RefSeq" id="WP_159823106.1">
    <property type="nucleotide sequence ID" value="NZ_CABWNB010000003.1"/>
</dbReference>
<sequence>MKQAVLDIGTNSVRLLVAETVADETTTLRKDIRATRLGDGLAAGEPLNEAAKNRTLTGIQELVDEAREAGVERWSIVGTNALREASDGEAFAQQVAQLVGAPVRIISGVDEARYGYLGAVKTNSLVTAVVDIGGGSTEIGVGFGGDLGAAVSMPLGAVRGTRDFDMMTPRGIAELKKHCFAVLKEATTEVQGVKSWIGVGGTMTSIVSMLLELEPYDAEKVQGYVLAYEDLHTLRERLTGMSYEERTKLPGLARERVDIIVAGAVIAESLLEYFALPEITVSDQDLLEGIYREAYLL</sequence>